<dbReference type="GO" id="GO:0000981">
    <property type="term" value="F:DNA-binding transcription factor activity, RNA polymerase II-specific"/>
    <property type="evidence" value="ECO:0007669"/>
    <property type="project" value="TreeGrafter"/>
</dbReference>
<evidence type="ECO:0000259" key="12">
    <source>
        <dbReference type="SMART" id="SM01372"/>
    </source>
</evidence>
<evidence type="ECO:0000313" key="13">
    <source>
        <dbReference type="Ensembl" id="ENSHHUP00000063491.1"/>
    </source>
</evidence>
<keyword evidence="14" id="KW-1185">Reference proteome</keyword>
<feature type="domain" description="E2F/DP family winged-helix DNA-binding" evidence="12">
    <location>
        <begin position="1"/>
        <end position="49"/>
    </location>
</feature>
<keyword evidence="4 11" id="KW-0805">Transcription regulation</keyword>
<name>A0A4W5PFU4_9TELE</name>
<evidence type="ECO:0000256" key="1">
    <source>
        <dbReference type="ARBA" id="ARBA00004123"/>
    </source>
</evidence>
<keyword evidence="7 11" id="KW-0804">Transcription</keyword>
<keyword evidence="5 11" id="KW-0238">DNA-binding</keyword>
<evidence type="ECO:0000256" key="11">
    <source>
        <dbReference type="RuleBase" id="RU003796"/>
    </source>
</evidence>
<reference evidence="14" key="1">
    <citation type="submission" date="2018-06" db="EMBL/GenBank/DDBJ databases">
        <title>Genome assembly of Danube salmon.</title>
        <authorList>
            <person name="Macqueen D.J."/>
            <person name="Gundappa M.K."/>
        </authorList>
    </citation>
    <scope>NUCLEOTIDE SEQUENCE [LARGE SCALE GENOMIC DNA]</scope>
</reference>
<evidence type="ECO:0000256" key="7">
    <source>
        <dbReference type="ARBA" id="ARBA00023163"/>
    </source>
</evidence>
<evidence type="ECO:0000256" key="10">
    <source>
        <dbReference type="ARBA" id="ARBA00039675"/>
    </source>
</evidence>
<dbReference type="Gene3D" id="1.10.10.10">
    <property type="entry name" value="Winged helix-like DNA-binding domain superfamily/Winged helix DNA-binding domain"/>
    <property type="match status" value="1"/>
</dbReference>
<reference evidence="13" key="3">
    <citation type="submission" date="2025-09" db="UniProtKB">
        <authorList>
            <consortium name="Ensembl"/>
        </authorList>
    </citation>
    <scope>IDENTIFICATION</scope>
</reference>
<evidence type="ECO:0000256" key="8">
    <source>
        <dbReference type="ARBA" id="ARBA00023242"/>
    </source>
</evidence>
<dbReference type="InterPro" id="IPR036388">
    <property type="entry name" value="WH-like_DNA-bd_sf"/>
</dbReference>
<dbReference type="PANTHER" id="PTHR12081">
    <property type="entry name" value="TRANSCRIPTION FACTOR E2F"/>
    <property type="match status" value="1"/>
</dbReference>
<dbReference type="STRING" id="62062.ENSHHUP00000063491"/>
<reference evidence="13" key="2">
    <citation type="submission" date="2025-08" db="UniProtKB">
        <authorList>
            <consortium name="Ensembl"/>
        </authorList>
    </citation>
    <scope>IDENTIFICATION</scope>
</reference>
<dbReference type="GO" id="GO:0090575">
    <property type="term" value="C:RNA polymerase II transcription regulator complex"/>
    <property type="evidence" value="ECO:0007669"/>
    <property type="project" value="TreeGrafter"/>
</dbReference>
<evidence type="ECO:0000256" key="6">
    <source>
        <dbReference type="ARBA" id="ARBA00023159"/>
    </source>
</evidence>
<proteinExistence type="inferred from homology"/>
<evidence type="ECO:0000256" key="5">
    <source>
        <dbReference type="ARBA" id="ARBA00023125"/>
    </source>
</evidence>
<dbReference type="AlphaFoldDB" id="A0A4W5PFU4"/>
<comment type="subcellular location">
    <subcellularLocation>
        <location evidence="1 11">Nucleus</location>
    </subcellularLocation>
</comment>
<dbReference type="Ensembl" id="ENSHHUT00000065638.1">
    <property type="protein sequence ID" value="ENSHHUP00000063491.1"/>
    <property type="gene ID" value="ENSHHUG00000037511.1"/>
</dbReference>
<evidence type="ECO:0000256" key="4">
    <source>
        <dbReference type="ARBA" id="ARBA00023015"/>
    </source>
</evidence>
<keyword evidence="3" id="KW-0678">Repressor</keyword>
<evidence type="ECO:0000256" key="2">
    <source>
        <dbReference type="ARBA" id="ARBA00010940"/>
    </source>
</evidence>
<protein>
    <recommendedName>
        <fullName evidence="10">Transcription factor E2F7</fullName>
    </recommendedName>
</protein>
<sequence length="149" mass="16122">IKRITDSNLSSAKVRRLYDIANVLTSLGLIKKVHVREERGRKPAFKWIGPAHFHTSHEDSEAVAAITLPGAIALPGAIDLPGGRKQKLARHASFSVVPTSVASQRRVNSAPSSPRREVTGLLPQSVDYSRRCVSNSAVCRLQFGTTVTG</sequence>
<dbReference type="Pfam" id="PF02319">
    <property type="entry name" value="WHD_E2F_TDP"/>
    <property type="match status" value="1"/>
</dbReference>
<evidence type="ECO:0000256" key="3">
    <source>
        <dbReference type="ARBA" id="ARBA00022491"/>
    </source>
</evidence>
<evidence type="ECO:0000256" key="9">
    <source>
        <dbReference type="ARBA" id="ARBA00023306"/>
    </source>
</evidence>
<dbReference type="GO" id="GO:0000978">
    <property type="term" value="F:RNA polymerase II cis-regulatory region sequence-specific DNA binding"/>
    <property type="evidence" value="ECO:0007669"/>
    <property type="project" value="InterPro"/>
</dbReference>
<dbReference type="SUPFAM" id="SSF46785">
    <property type="entry name" value="Winged helix' DNA-binding domain"/>
    <property type="match status" value="1"/>
</dbReference>
<dbReference type="GeneTree" id="ENSGT00940000157713"/>
<dbReference type="InterPro" id="IPR015633">
    <property type="entry name" value="E2F"/>
</dbReference>
<dbReference type="SMART" id="SM01372">
    <property type="entry name" value="E2F_TDP"/>
    <property type="match status" value="1"/>
</dbReference>
<keyword evidence="8 11" id="KW-0539">Nucleus</keyword>
<accession>A0A4W5PFU4</accession>
<comment type="similarity">
    <text evidence="2 11">Belongs to the E2F/DP family.</text>
</comment>
<dbReference type="Proteomes" id="UP000314982">
    <property type="component" value="Unassembled WGS sequence"/>
</dbReference>
<keyword evidence="6" id="KW-0010">Activator</keyword>
<evidence type="ECO:0000313" key="14">
    <source>
        <dbReference type="Proteomes" id="UP000314982"/>
    </source>
</evidence>
<organism evidence="13 14">
    <name type="scientific">Hucho hucho</name>
    <name type="common">huchen</name>
    <dbReference type="NCBI Taxonomy" id="62062"/>
    <lineage>
        <taxon>Eukaryota</taxon>
        <taxon>Metazoa</taxon>
        <taxon>Chordata</taxon>
        <taxon>Craniata</taxon>
        <taxon>Vertebrata</taxon>
        <taxon>Euteleostomi</taxon>
        <taxon>Actinopterygii</taxon>
        <taxon>Neopterygii</taxon>
        <taxon>Teleostei</taxon>
        <taxon>Protacanthopterygii</taxon>
        <taxon>Salmoniformes</taxon>
        <taxon>Salmonidae</taxon>
        <taxon>Salmoninae</taxon>
        <taxon>Hucho</taxon>
    </lineage>
</organism>
<dbReference type="InterPro" id="IPR036390">
    <property type="entry name" value="WH_DNA-bd_sf"/>
</dbReference>
<dbReference type="PANTHER" id="PTHR12081:SF25">
    <property type="entry name" value="TRANSCRIPTION FACTOR E2F7"/>
    <property type="match status" value="1"/>
</dbReference>
<dbReference type="InterPro" id="IPR003316">
    <property type="entry name" value="E2F_WHTH_DNA-bd_dom"/>
</dbReference>
<keyword evidence="9" id="KW-0131">Cell cycle</keyword>